<dbReference type="PANTHER" id="PTHR34698:SF2">
    <property type="entry name" value="5-OXOPROLINASE SUBUNIT B"/>
    <property type="match status" value="1"/>
</dbReference>
<protein>
    <submittedName>
        <fullName evidence="5">KipI family sensor histidine kinase inhibitor</fullName>
    </submittedName>
</protein>
<dbReference type="InterPro" id="IPR029000">
    <property type="entry name" value="Cyclophilin-like_dom_sf"/>
</dbReference>
<evidence type="ECO:0000313" key="5">
    <source>
        <dbReference type="EMBL" id="PXW79171.1"/>
    </source>
</evidence>
<keyword evidence="3" id="KW-0067">ATP-binding</keyword>
<name>A0A2V3VEC2_9SPHN</name>
<keyword evidence="2" id="KW-0378">Hydrolase</keyword>
<proteinExistence type="predicted"/>
<comment type="caution">
    <text evidence="5">The sequence shown here is derived from an EMBL/GenBank/DDBJ whole genome shotgun (WGS) entry which is preliminary data.</text>
</comment>
<gene>
    <name evidence="5" type="ORF">C7451_101234</name>
</gene>
<dbReference type="SMART" id="SM00796">
    <property type="entry name" value="AHS1"/>
    <property type="match status" value="1"/>
</dbReference>
<feature type="domain" description="Carboxyltransferase" evidence="4">
    <location>
        <begin position="7"/>
        <end position="195"/>
    </location>
</feature>
<reference evidence="5 6" key="1">
    <citation type="submission" date="2018-05" db="EMBL/GenBank/DDBJ databases">
        <title>Genomic Encyclopedia of Type Strains, Phase IV (KMG-IV): sequencing the most valuable type-strain genomes for metagenomic binning, comparative biology and taxonomic classification.</title>
        <authorList>
            <person name="Goeker M."/>
        </authorList>
    </citation>
    <scope>NUCLEOTIDE SEQUENCE [LARGE SCALE GENOMIC DNA]</scope>
    <source>
        <strain evidence="5 6">DSM 3183</strain>
    </source>
</reference>
<dbReference type="OrthoDB" id="9778567at2"/>
<accession>A0A2V3VEC2</accession>
<dbReference type="Proteomes" id="UP000248014">
    <property type="component" value="Unassembled WGS sequence"/>
</dbReference>
<evidence type="ECO:0000256" key="3">
    <source>
        <dbReference type="ARBA" id="ARBA00022840"/>
    </source>
</evidence>
<dbReference type="Pfam" id="PF02682">
    <property type="entry name" value="CT_C_D"/>
    <property type="match status" value="1"/>
</dbReference>
<evidence type="ECO:0000313" key="6">
    <source>
        <dbReference type="Proteomes" id="UP000248014"/>
    </source>
</evidence>
<sequence>MTQPIYCADDWLMIQDLPPERVAVLAAAADGAGWDNIVPGLDSLSLAWNPSERSLEQARAAAEALAAHVSDSPPSAAVAPATLHICYEQPWAHDADIVAELLGISPDTLPQWHGAQDWRVAMLGFQPGFAYLTCDARIPDIPRLADPRARVEAGSVGLLGQICGIYPHAGPGGWPIIGRIAETLFDPHAASPALLQAGQKVRFERIDANTLATRTGGAA</sequence>
<dbReference type="EMBL" id="QJJM01000001">
    <property type="protein sequence ID" value="PXW79171.1"/>
    <property type="molecule type" value="Genomic_DNA"/>
</dbReference>
<dbReference type="SUPFAM" id="SSF50891">
    <property type="entry name" value="Cyclophilin-like"/>
    <property type="match status" value="1"/>
</dbReference>
<organism evidence="5 6">
    <name type="scientific">Blastomonas natatoria</name>
    <dbReference type="NCBI Taxonomy" id="34015"/>
    <lineage>
        <taxon>Bacteria</taxon>
        <taxon>Pseudomonadati</taxon>
        <taxon>Pseudomonadota</taxon>
        <taxon>Alphaproteobacteria</taxon>
        <taxon>Sphingomonadales</taxon>
        <taxon>Sphingomonadaceae</taxon>
        <taxon>Blastomonas</taxon>
    </lineage>
</organism>
<dbReference type="InterPro" id="IPR003833">
    <property type="entry name" value="CT_C_D"/>
</dbReference>
<dbReference type="InterPro" id="IPR010016">
    <property type="entry name" value="PxpB"/>
</dbReference>
<dbReference type="PANTHER" id="PTHR34698">
    <property type="entry name" value="5-OXOPROLINASE SUBUNIT B"/>
    <property type="match status" value="1"/>
</dbReference>
<dbReference type="GO" id="GO:0016787">
    <property type="term" value="F:hydrolase activity"/>
    <property type="evidence" value="ECO:0007669"/>
    <property type="project" value="UniProtKB-KW"/>
</dbReference>
<evidence type="ECO:0000256" key="1">
    <source>
        <dbReference type="ARBA" id="ARBA00022741"/>
    </source>
</evidence>
<dbReference type="GO" id="GO:0005524">
    <property type="term" value="F:ATP binding"/>
    <property type="evidence" value="ECO:0007669"/>
    <property type="project" value="UniProtKB-KW"/>
</dbReference>
<evidence type="ECO:0000259" key="4">
    <source>
        <dbReference type="SMART" id="SM00796"/>
    </source>
</evidence>
<dbReference type="RefSeq" id="WP_110297139.1">
    <property type="nucleotide sequence ID" value="NZ_QJJM01000001.1"/>
</dbReference>
<keyword evidence="1" id="KW-0547">Nucleotide-binding</keyword>
<evidence type="ECO:0000256" key="2">
    <source>
        <dbReference type="ARBA" id="ARBA00022801"/>
    </source>
</evidence>
<dbReference type="Gene3D" id="2.40.100.10">
    <property type="entry name" value="Cyclophilin-like"/>
    <property type="match status" value="1"/>
</dbReference>
<dbReference type="AlphaFoldDB" id="A0A2V3VEC2"/>
<keyword evidence="6" id="KW-1185">Reference proteome</keyword>